<keyword evidence="4 6" id="KW-1133">Transmembrane helix</keyword>
<feature type="transmembrane region" description="Helical" evidence="6">
    <location>
        <begin position="229"/>
        <end position="250"/>
    </location>
</feature>
<comment type="subcellular location">
    <subcellularLocation>
        <location evidence="1">Cell membrane</location>
        <topology evidence="1">Multi-pass membrane protein</topology>
    </subcellularLocation>
</comment>
<dbReference type="AlphaFoldDB" id="G1WC34"/>
<keyword evidence="3 6" id="KW-0812">Transmembrane</keyword>
<keyword evidence="8" id="KW-1185">Reference proteome</keyword>
<protein>
    <recommendedName>
        <fullName evidence="9">YihY family protein</fullName>
    </recommendedName>
</protein>
<dbReference type="Pfam" id="PF03631">
    <property type="entry name" value="Virul_fac_BrkB"/>
    <property type="match status" value="1"/>
</dbReference>
<evidence type="ECO:0000256" key="4">
    <source>
        <dbReference type="ARBA" id="ARBA00022989"/>
    </source>
</evidence>
<feature type="transmembrane region" description="Helical" evidence="6">
    <location>
        <begin position="201"/>
        <end position="222"/>
    </location>
</feature>
<dbReference type="GO" id="GO:0005886">
    <property type="term" value="C:plasma membrane"/>
    <property type="evidence" value="ECO:0007669"/>
    <property type="project" value="UniProtKB-SubCell"/>
</dbReference>
<feature type="transmembrane region" description="Helical" evidence="6">
    <location>
        <begin position="158"/>
        <end position="181"/>
    </location>
</feature>
<evidence type="ECO:0000256" key="3">
    <source>
        <dbReference type="ARBA" id="ARBA00022692"/>
    </source>
</evidence>
<evidence type="ECO:0000313" key="7">
    <source>
        <dbReference type="EMBL" id="EGV31050.1"/>
    </source>
</evidence>
<dbReference type="Proteomes" id="UP000005141">
    <property type="component" value="Unassembled WGS sequence"/>
</dbReference>
<dbReference type="PATRIC" id="fig|702438.4.peg.1427"/>
<dbReference type="InterPro" id="IPR017039">
    <property type="entry name" value="Virul_fac_BrkB"/>
</dbReference>
<keyword evidence="2" id="KW-1003">Cell membrane</keyword>
<organism evidence="7 8">
    <name type="scientific">Segatella oulorum F0390</name>
    <dbReference type="NCBI Taxonomy" id="702438"/>
    <lineage>
        <taxon>Bacteria</taxon>
        <taxon>Pseudomonadati</taxon>
        <taxon>Bacteroidota</taxon>
        <taxon>Bacteroidia</taxon>
        <taxon>Bacteroidales</taxon>
        <taxon>Prevotellaceae</taxon>
        <taxon>Segatella</taxon>
    </lineage>
</organism>
<dbReference type="PANTHER" id="PTHR30213:SF0">
    <property type="entry name" value="UPF0761 MEMBRANE PROTEIN YIHY"/>
    <property type="match status" value="1"/>
</dbReference>
<dbReference type="GeneID" id="95426012"/>
<name>G1WC34_9BACT</name>
<accession>G1WC34</accession>
<keyword evidence="5 6" id="KW-0472">Membrane</keyword>
<dbReference type="eggNOG" id="COG1295">
    <property type="taxonomic scope" value="Bacteria"/>
</dbReference>
<evidence type="ECO:0000256" key="2">
    <source>
        <dbReference type="ARBA" id="ARBA00022475"/>
    </source>
</evidence>
<feature type="transmembrane region" description="Helical" evidence="6">
    <location>
        <begin position="118"/>
        <end position="138"/>
    </location>
</feature>
<evidence type="ECO:0008006" key="9">
    <source>
        <dbReference type="Google" id="ProtNLM"/>
    </source>
</evidence>
<dbReference type="OrthoDB" id="9808671at2"/>
<evidence type="ECO:0000256" key="6">
    <source>
        <dbReference type="SAM" id="Phobius"/>
    </source>
</evidence>
<dbReference type="NCBIfam" id="TIGR00765">
    <property type="entry name" value="yihY_not_rbn"/>
    <property type="match status" value="1"/>
</dbReference>
<comment type="caution">
    <text evidence="7">The sequence shown here is derived from an EMBL/GenBank/DDBJ whole genome shotgun (WGS) entry which is preliminary data.</text>
</comment>
<gene>
    <name evidence="7" type="ORF">HMPREF9431_01385</name>
</gene>
<proteinExistence type="predicted"/>
<dbReference type="RefSeq" id="WP_004380425.1">
    <property type="nucleotide sequence ID" value="NZ_JH114216.1"/>
</dbReference>
<evidence type="ECO:0000256" key="1">
    <source>
        <dbReference type="ARBA" id="ARBA00004651"/>
    </source>
</evidence>
<evidence type="ECO:0000256" key="5">
    <source>
        <dbReference type="ARBA" id="ARBA00023136"/>
    </source>
</evidence>
<dbReference type="PANTHER" id="PTHR30213">
    <property type="entry name" value="INNER MEMBRANE PROTEIN YHJD"/>
    <property type="match status" value="1"/>
</dbReference>
<evidence type="ECO:0000313" key="8">
    <source>
        <dbReference type="Proteomes" id="UP000005141"/>
    </source>
</evidence>
<dbReference type="HOGENOM" id="CLU_032288_2_0_10"/>
<dbReference type="EMBL" id="ADGI01000048">
    <property type="protein sequence ID" value="EGV31050.1"/>
    <property type="molecule type" value="Genomic_DNA"/>
</dbReference>
<sequence length="440" mass="50604">MKRNRKKILYFLKTGVWLEEQPVQRSSYRLLLTLLRKLYIALKLFIERGHSDYAAQLSFSTILAIVPIFALILAIGRGFGLANYIENSVKDWLNSQPEVANFIIHFSNAYLEHARTGLFIGIGILFMLGSIISLIYNIEQVFDSIWQVKSKRSLRRIVSDYLSMIFVVPIILIILSGLSIIANTTNAELQQFIFLGPISQVLVQFLPFFAQMMIFLGLFIVMPNTHVKVVHALFPAALASLLMLMLQWAYVHSQIFLTSYNAIYGSLAALPLFMLWMHLSWYILLFCTELCYMSQNLDNYDYMIKPSEISEHTRRHIALLVITQIINRFKTGEKAPSPVELKQQTHIPIRLINDALYRLQGAQLIVEANLLDDNEQRFLPSQALKRLPIGQIIEQLDTACADKRKDKRMQVLATLDPQTEAMLHEVRQEALQKLNQSHDF</sequence>
<feature type="transmembrane region" description="Helical" evidence="6">
    <location>
        <begin position="53"/>
        <end position="75"/>
    </location>
</feature>
<feature type="transmembrane region" description="Helical" evidence="6">
    <location>
        <begin position="262"/>
        <end position="285"/>
    </location>
</feature>
<reference evidence="7 8" key="1">
    <citation type="submission" date="2011-07" db="EMBL/GenBank/DDBJ databases">
        <title>The Genome Sequence of Prevotella oulorum F0390.</title>
        <authorList>
            <consortium name="The Broad Institute Genome Sequencing Platform"/>
            <consortium name="The Broad Institute Genome Sequencing Center for Infectious Disease"/>
            <person name="Earl A."/>
            <person name="Ward D."/>
            <person name="Feldgarden M."/>
            <person name="Gevers D."/>
            <person name="Izard J."/>
            <person name="Ganesan A."/>
            <person name="Baranova O.V."/>
            <person name="Blanton J.M."/>
            <person name="Tanner A.C."/>
            <person name="Dewhirst F.E."/>
            <person name="Young S.K."/>
            <person name="Zeng Q."/>
            <person name="Gargeya S."/>
            <person name="Fitzgerald M."/>
            <person name="Haas B."/>
            <person name="Abouelleil A."/>
            <person name="Alvarado L."/>
            <person name="Arachchi H.M."/>
            <person name="Berlin A."/>
            <person name="Brown A."/>
            <person name="Chapman S.B."/>
            <person name="Chen Z."/>
            <person name="Dunbar C."/>
            <person name="Freedman E."/>
            <person name="Gearin G."/>
            <person name="Gellesch M."/>
            <person name="Goldberg J."/>
            <person name="Griggs A."/>
            <person name="Gujja S."/>
            <person name="Heiman D."/>
            <person name="Howarth C."/>
            <person name="Larson L."/>
            <person name="Lui A."/>
            <person name="MacDonald P.J.P."/>
            <person name="Mehta T."/>
            <person name="Montmayeur A."/>
            <person name="Murphy C."/>
            <person name="Neiman D."/>
            <person name="Pearson M."/>
            <person name="Priest M."/>
            <person name="Roberts A."/>
            <person name="Saif S."/>
            <person name="Shea T."/>
            <person name="Shenoy N."/>
            <person name="Sisk P."/>
            <person name="Stolte C."/>
            <person name="Sykes S."/>
            <person name="Wortman J."/>
            <person name="Nusbaum C."/>
            <person name="Birren B."/>
        </authorList>
    </citation>
    <scope>NUCLEOTIDE SEQUENCE [LARGE SCALE GENOMIC DNA]</scope>
    <source>
        <strain evidence="7 8">F0390</strain>
    </source>
</reference>